<protein>
    <submittedName>
        <fullName evidence="1">Uncharacterized protein</fullName>
    </submittedName>
</protein>
<sequence length="429" mass="50689">MDNFLDFLNERFGLADLVEEGIKFESEDGKLYLLYNGQMIPVHLSEEDDVFLTVNNKLKKDKTAIYNGYFSSEKNRLMEFKVLKLKSAKHRDSPFITKHKYALNGDGFKIEISKMSVEMVISFFNSQEYVGYVKNRIIQRVERYLERVKDYESRGKKTTYITALNFSDLFIKRLPTAKVFTEDKWPNLTKQLEINLRNLEKAFYILENNEEDCFNYYLKSWDFSNPVRFLKDEDIEISFKIPSVSYDEILLKFYKNAMVAETVNHSFLSFYHVLEYYFLKCTEKNLHQQLKFFIDDPKFNSQQNNLEQLISTIKRYNYENDENKMLLCVLHEYIQPEALLNYVHSLDIRRGEGVDIFGENIDKKGLDENNVIDIIGRTIKAIRNGIVHSSDKYNRAERFIPFSESETTVKKYLPVVKFIAEKIIATTSH</sequence>
<dbReference type="AlphaFoldDB" id="A0A7T9UKL2"/>
<accession>A0A7T9UKL2</accession>
<organism evidence="1 2">
    <name type="scientific">Acinetobacter ursingii</name>
    <dbReference type="NCBI Taxonomy" id="108980"/>
    <lineage>
        <taxon>Bacteria</taxon>
        <taxon>Pseudomonadati</taxon>
        <taxon>Pseudomonadota</taxon>
        <taxon>Gammaproteobacteria</taxon>
        <taxon>Moraxellales</taxon>
        <taxon>Moraxellaceae</taxon>
        <taxon>Acinetobacter</taxon>
    </lineage>
</organism>
<evidence type="ECO:0000313" key="2">
    <source>
        <dbReference type="Proteomes" id="UP000595320"/>
    </source>
</evidence>
<dbReference type="EMBL" id="CP068176">
    <property type="protein sequence ID" value="QQT87614.1"/>
    <property type="molecule type" value="Genomic_DNA"/>
</dbReference>
<dbReference type="GeneID" id="66210919"/>
<dbReference type="RefSeq" id="WP_004994914.1">
    <property type="nucleotide sequence ID" value="NZ_BKVT01000008.1"/>
</dbReference>
<evidence type="ECO:0000313" key="1">
    <source>
        <dbReference type="EMBL" id="QQT87614.1"/>
    </source>
</evidence>
<proteinExistence type="predicted"/>
<dbReference type="Proteomes" id="UP000595320">
    <property type="component" value="Chromosome"/>
</dbReference>
<reference evidence="1 2" key="1">
    <citation type="submission" date="2021-01" db="EMBL/GenBank/DDBJ databases">
        <title>FDA dAtabase for Regulatory Grade micrObial Sequences (FDA-ARGOS): Supporting development and validation of Infectious Disease Dx tests.</title>
        <authorList>
            <person name="Sproer C."/>
            <person name="Gronow S."/>
            <person name="Severitt S."/>
            <person name="Schroder I."/>
            <person name="Tallon L."/>
            <person name="Sadzewicz L."/>
            <person name="Zhao X."/>
            <person name="Boylan J."/>
            <person name="Ott S."/>
            <person name="Bowen H."/>
            <person name="Vavikolanu K."/>
            <person name="Mehta A."/>
            <person name="Aluvathingal J."/>
            <person name="Nadendla S."/>
            <person name="Lowell S."/>
            <person name="Myers T."/>
            <person name="Yan Y."/>
            <person name="Sichtig H."/>
        </authorList>
    </citation>
    <scope>NUCLEOTIDE SEQUENCE [LARGE SCALE GENOMIC DNA]</scope>
    <source>
        <strain evidence="1 2">FDAARGOS_1096</strain>
    </source>
</reference>
<name>A0A7T9UKL2_9GAMM</name>
<gene>
    <name evidence="1" type="ORF">I6I53_07735</name>
</gene>